<evidence type="ECO:0000256" key="12">
    <source>
        <dbReference type="SAM" id="SignalP"/>
    </source>
</evidence>
<dbReference type="PANTHER" id="PTHR46539:SF2">
    <property type="entry name" value="RING-H2 FINGER PROTEIN ATL43"/>
    <property type="match status" value="1"/>
</dbReference>
<dbReference type="GO" id="GO:0008270">
    <property type="term" value="F:zinc ion binding"/>
    <property type="evidence" value="ECO:0007669"/>
    <property type="project" value="UniProtKB-KW"/>
</dbReference>
<organism evidence="14 15">
    <name type="scientific">Rubroshorea leprosula</name>
    <dbReference type="NCBI Taxonomy" id="152421"/>
    <lineage>
        <taxon>Eukaryota</taxon>
        <taxon>Viridiplantae</taxon>
        <taxon>Streptophyta</taxon>
        <taxon>Embryophyta</taxon>
        <taxon>Tracheophyta</taxon>
        <taxon>Spermatophyta</taxon>
        <taxon>Magnoliopsida</taxon>
        <taxon>eudicotyledons</taxon>
        <taxon>Gunneridae</taxon>
        <taxon>Pentapetalae</taxon>
        <taxon>rosids</taxon>
        <taxon>malvids</taxon>
        <taxon>Malvales</taxon>
        <taxon>Dipterocarpaceae</taxon>
        <taxon>Rubroshorea</taxon>
    </lineage>
</organism>
<evidence type="ECO:0000256" key="5">
    <source>
        <dbReference type="ARBA" id="ARBA00022723"/>
    </source>
</evidence>
<dbReference type="GO" id="GO:0061630">
    <property type="term" value="F:ubiquitin protein ligase activity"/>
    <property type="evidence" value="ECO:0007669"/>
    <property type="project" value="UniProtKB-EC"/>
</dbReference>
<dbReference type="EC" id="2.3.2.27" evidence="3"/>
<evidence type="ECO:0000256" key="7">
    <source>
        <dbReference type="ARBA" id="ARBA00022833"/>
    </source>
</evidence>
<evidence type="ECO:0000256" key="2">
    <source>
        <dbReference type="ARBA" id="ARBA00004370"/>
    </source>
</evidence>
<keyword evidence="6 11" id="KW-0863">Zinc-finger</keyword>
<evidence type="ECO:0000256" key="4">
    <source>
        <dbReference type="ARBA" id="ARBA00022692"/>
    </source>
</evidence>
<evidence type="ECO:0000313" key="15">
    <source>
        <dbReference type="Proteomes" id="UP001054252"/>
    </source>
</evidence>
<comment type="caution">
    <text evidence="14">The sequence shown here is derived from an EMBL/GenBank/DDBJ whole genome shotgun (WGS) entry which is preliminary data.</text>
</comment>
<evidence type="ECO:0000256" key="11">
    <source>
        <dbReference type="PROSITE-ProRule" id="PRU00175"/>
    </source>
</evidence>
<keyword evidence="9" id="KW-0472">Membrane</keyword>
<sequence length="131" mass="14266">MQILVSVFLALFLPCAGMSSAFLVYICLIRSATNYNQSDSGGEVKPVKKKGLSAAELEKLPKVTRKELVTGTECAVCLDEIEEDQPARLIPGCNHGFHLPCADTWLSNHSVCPVCRAKLEPPFFNGSENPI</sequence>
<protein>
    <recommendedName>
        <fullName evidence="3">RING-type E3 ubiquitin transferase</fullName>
        <ecNumber evidence="3">2.3.2.27</ecNumber>
    </recommendedName>
</protein>
<name>A0AAV5JYJ4_9ROSI</name>
<dbReference type="InterPro" id="IPR001841">
    <property type="entry name" value="Znf_RING"/>
</dbReference>
<evidence type="ECO:0000256" key="3">
    <source>
        <dbReference type="ARBA" id="ARBA00012483"/>
    </source>
</evidence>
<evidence type="ECO:0000256" key="9">
    <source>
        <dbReference type="ARBA" id="ARBA00023136"/>
    </source>
</evidence>
<dbReference type="InterPro" id="IPR013083">
    <property type="entry name" value="Znf_RING/FYVE/PHD"/>
</dbReference>
<evidence type="ECO:0000256" key="1">
    <source>
        <dbReference type="ARBA" id="ARBA00000900"/>
    </source>
</evidence>
<feature type="signal peptide" evidence="12">
    <location>
        <begin position="1"/>
        <end position="17"/>
    </location>
</feature>
<feature type="domain" description="RING-type" evidence="13">
    <location>
        <begin position="74"/>
        <end position="116"/>
    </location>
</feature>
<keyword evidence="4" id="KW-0812">Transmembrane</keyword>
<evidence type="ECO:0000256" key="8">
    <source>
        <dbReference type="ARBA" id="ARBA00022989"/>
    </source>
</evidence>
<keyword evidence="8" id="KW-1133">Transmembrane helix</keyword>
<dbReference type="SMART" id="SM00184">
    <property type="entry name" value="RING"/>
    <property type="match status" value="1"/>
</dbReference>
<dbReference type="GO" id="GO:0016020">
    <property type="term" value="C:membrane"/>
    <property type="evidence" value="ECO:0007669"/>
    <property type="project" value="UniProtKB-SubCell"/>
</dbReference>
<feature type="chain" id="PRO_5043416828" description="RING-type E3 ubiquitin transferase" evidence="12">
    <location>
        <begin position="18"/>
        <end position="131"/>
    </location>
</feature>
<comment type="subcellular location">
    <subcellularLocation>
        <location evidence="2">Membrane</location>
    </subcellularLocation>
</comment>
<keyword evidence="5" id="KW-0479">Metal-binding</keyword>
<keyword evidence="15" id="KW-1185">Reference proteome</keyword>
<comment type="similarity">
    <text evidence="10">Belongs to the RING-type zinc finger family. ATL subfamily.</text>
</comment>
<comment type="catalytic activity">
    <reaction evidence="1">
        <text>S-ubiquitinyl-[E2 ubiquitin-conjugating enzyme]-L-cysteine + [acceptor protein]-L-lysine = [E2 ubiquitin-conjugating enzyme]-L-cysteine + N(6)-ubiquitinyl-[acceptor protein]-L-lysine.</text>
        <dbReference type="EC" id="2.3.2.27"/>
    </reaction>
</comment>
<dbReference type="AlphaFoldDB" id="A0AAV5JYJ4"/>
<evidence type="ECO:0000313" key="14">
    <source>
        <dbReference type="EMBL" id="GKV19733.1"/>
    </source>
</evidence>
<keyword evidence="12" id="KW-0732">Signal</keyword>
<evidence type="ECO:0000259" key="13">
    <source>
        <dbReference type="PROSITE" id="PS50089"/>
    </source>
</evidence>
<reference evidence="14 15" key="1">
    <citation type="journal article" date="2021" name="Commun. Biol.">
        <title>The genome of Shorea leprosula (Dipterocarpaceae) highlights the ecological relevance of drought in aseasonal tropical rainforests.</title>
        <authorList>
            <person name="Ng K.K.S."/>
            <person name="Kobayashi M.J."/>
            <person name="Fawcett J.A."/>
            <person name="Hatakeyama M."/>
            <person name="Paape T."/>
            <person name="Ng C.H."/>
            <person name="Ang C.C."/>
            <person name="Tnah L.H."/>
            <person name="Lee C.T."/>
            <person name="Nishiyama T."/>
            <person name="Sese J."/>
            <person name="O'Brien M.J."/>
            <person name="Copetti D."/>
            <person name="Mohd Noor M.I."/>
            <person name="Ong R.C."/>
            <person name="Putra M."/>
            <person name="Sireger I.Z."/>
            <person name="Indrioko S."/>
            <person name="Kosugi Y."/>
            <person name="Izuno A."/>
            <person name="Isagi Y."/>
            <person name="Lee S.L."/>
            <person name="Shimizu K.K."/>
        </authorList>
    </citation>
    <scope>NUCLEOTIDE SEQUENCE [LARGE SCALE GENOMIC DNA]</scope>
    <source>
        <strain evidence="14">214</strain>
    </source>
</reference>
<dbReference type="PROSITE" id="PS50089">
    <property type="entry name" value="ZF_RING_2"/>
    <property type="match status" value="1"/>
</dbReference>
<proteinExistence type="inferred from homology"/>
<dbReference type="SUPFAM" id="SSF57850">
    <property type="entry name" value="RING/U-box"/>
    <property type="match status" value="1"/>
</dbReference>
<evidence type="ECO:0000256" key="10">
    <source>
        <dbReference type="ARBA" id="ARBA00024209"/>
    </source>
</evidence>
<dbReference type="Pfam" id="PF13639">
    <property type="entry name" value="zf-RING_2"/>
    <property type="match status" value="1"/>
</dbReference>
<evidence type="ECO:0000256" key="6">
    <source>
        <dbReference type="ARBA" id="ARBA00022771"/>
    </source>
</evidence>
<dbReference type="Gene3D" id="3.30.40.10">
    <property type="entry name" value="Zinc/RING finger domain, C3HC4 (zinc finger)"/>
    <property type="match status" value="1"/>
</dbReference>
<dbReference type="PANTHER" id="PTHR46539">
    <property type="entry name" value="E3 UBIQUITIN-PROTEIN LIGASE ATL42"/>
    <property type="match status" value="1"/>
</dbReference>
<dbReference type="EMBL" id="BPVZ01000053">
    <property type="protein sequence ID" value="GKV19733.1"/>
    <property type="molecule type" value="Genomic_DNA"/>
</dbReference>
<gene>
    <name evidence="14" type="ORF">SLEP1_g29957</name>
</gene>
<dbReference type="Proteomes" id="UP001054252">
    <property type="component" value="Unassembled WGS sequence"/>
</dbReference>
<keyword evidence="7" id="KW-0862">Zinc</keyword>
<accession>A0AAV5JYJ4</accession>